<accession>A0AAV3PPT1</accession>
<evidence type="ECO:0000313" key="1">
    <source>
        <dbReference type="EMBL" id="GAA0153769.1"/>
    </source>
</evidence>
<dbReference type="Proteomes" id="UP001454036">
    <property type="component" value="Unassembled WGS sequence"/>
</dbReference>
<dbReference type="EMBL" id="BAABME010002251">
    <property type="protein sequence ID" value="GAA0153769.1"/>
    <property type="molecule type" value="Genomic_DNA"/>
</dbReference>
<sequence length="81" mass="9092">MYPSTRWTCLGSLYSKAVSCAESKFVECRTIGKPTTGLQIPWEHMDVALYNTVLGINNNWASKAWEACDYVFGIENVANCH</sequence>
<gene>
    <name evidence="1" type="ORF">LIER_11930</name>
</gene>
<organism evidence="1 2">
    <name type="scientific">Lithospermum erythrorhizon</name>
    <name type="common">Purple gromwell</name>
    <name type="synonym">Lithospermum officinale var. erythrorhizon</name>
    <dbReference type="NCBI Taxonomy" id="34254"/>
    <lineage>
        <taxon>Eukaryota</taxon>
        <taxon>Viridiplantae</taxon>
        <taxon>Streptophyta</taxon>
        <taxon>Embryophyta</taxon>
        <taxon>Tracheophyta</taxon>
        <taxon>Spermatophyta</taxon>
        <taxon>Magnoliopsida</taxon>
        <taxon>eudicotyledons</taxon>
        <taxon>Gunneridae</taxon>
        <taxon>Pentapetalae</taxon>
        <taxon>asterids</taxon>
        <taxon>lamiids</taxon>
        <taxon>Boraginales</taxon>
        <taxon>Boraginaceae</taxon>
        <taxon>Boraginoideae</taxon>
        <taxon>Lithospermeae</taxon>
        <taxon>Lithospermum</taxon>
    </lineage>
</organism>
<name>A0AAV3PPT1_LITER</name>
<evidence type="ECO:0000313" key="2">
    <source>
        <dbReference type="Proteomes" id="UP001454036"/>
    </source>
</evidence>
<comment type="caution">
    <text evidence="1">The sequence shown here is derived from an EMBL/GenBank/DDBJ whole genome shotgun (WGS) entry which is preliminary data.</text>
</comment>
<protein>
    <submittedName>
        <fullName evidence="1">Uncharacterized protein</fullName>
    </submittedName>
</protein>
<keyword evidence="2" id="KW-1185">Reference proteome</keyword>
<dbReference type="AlphaFoldDB" id="A0AAV3PPT1"/>
<reference evidence="1 2" key="1">
    <citation type="submission" date="2024-01" db="EMBL/GenBank/DDBJ databases">
        <title>The complete chloroplast genome sequence of Lithospermum erythrorhizon: insights into the phylogenetic relationship among Boraginaceae species and the maternal lineages of purple gromwells.</title>
        <authorList>
            <person name="Okada T."/>
            <person name="Watanabe K."/>
        </authorList>
    </citation>
    <scope>NUCLEOTIDE SEQUENCE [LARGE SCALE GENOMIC DNA]</scope>
</reference>
<proteinExistence type="predicted"/>